<dbReference type="GO" id="GO:0016075">
    <property type="term" value="P:rRNA catabolic process"/>
    <property type="evidence" value="ECO:0007669"/>
    <property type="project" value="TreeGrafter"/>
</dbReference>
<dbReference type="GO" id="GO:0004521">
    <property type="term" value="F:RNA endonuclease activity"/>
    <property type="evidence" value="ECO:0007669"/>
    <property type="project" value="TreeGrafter"/>
</dbReference>
<dbReference type="OrthoDB" id="6064990at2"/>
<dbReference type="eggNOG" id="COG2337">
    <property type="taxonomic scope" value="Bacteria"/>
</dbReference>
<dbReference type="InterPro" id="IPR003477">
    <property type="entry name" value="PemK-like"/>
</dbReference>
<evidence type="ECO:0000313" key="1">
    <source>
        <dbReference type="EMBL" id="AEG31180.1"/>
    </source>
</evidence>
<dbReference type="EMBL" id="CP002776">
    <property type="protein sequence ID" value="AEG31180.1"/>
    <property type="molecule type" value="Genomic_DNA"/>
</dbReference>
<dbReference type="KEGG" id="tcy:Thicy_0406"/>
<dbReference type="GO" id="GO:0006402">
    <property type="term" value="P:mRNA catabolic process"/>
    <property type="evidence" value="ECO:0007669"/>
    <property type="project" value="TreeGrafter"/>
</dbReference>
<dbReference type="PANTHER" id="PTHR33988:SF2">
    <property type="entry name" value="ENDORIBONUCLEASE MAZF"/>
    <property type="match status" value="1"/>
</dbReference>
<dbReference type="InterPro" id="IPR011067">
    <property type="entry name" value="Plasmid_toxin/cell-grow_inhib"/>
</dbReference>
<dbReference type="STRING" id="717773.Thicy_0406"/>
<dbReference type="SUPFAM" id="SSF50118">
    <property type="entry name" value="Cell growth inhibitor/plasmid maintenance toxic component"/>
    <property type="match status" value="1"/>
</dbReference>
<organism evidence="1 2">
    <name type="scientific">Thiomicrospira cyclica (strain DSM 14477 / JCM 11371 / ALM1)</name>
    <name type="common">Thioalkalimicrobium cyclicum</name>
    <dbReference type="NCBI Taxonomy" id="717773"/>
    <lineage>
        <taxon>Bacteria</taxon>
        <taxon>Pseudomonadati</taxon>
        <taxon>Pseudomonadota</taxon>
        <taxon>Gammaproteobacteria</taxon>
        <taxon>Thiotrichales</taxon>
        <taxon>Piscirickettsiaceae</taxon>
        <taxon>Thiomicrospira</taxon>
    </lineage>
</organism>
<sequence>MIRRGEVYLVNFGKQYNSEFGKVRPALIIQNDLANRVLERVHFKGVTVIPLTTNLVGGDLRVKIDARDNLKQTSEICINELCTLDLLRIQPSPLLTKLNSDELNEVALKLRQHLSI</sequence>
<gene>
    <name evidence="1" type="ordered locus">Thicy_0406</name>
</gene>
<dbReference type="Gene3D" id="2.30.30.110">
    <property type="match status" value="1"/>
</dbReference>
<keyword evidence="2" id="KW-1185">Reference proteome</keyword>
<accession>F6DAT7</accession>
<dbReference type="RefSeq" id="WP_013834961.1">
    <property type="nucleotide sequence ID" value="NC_015581.1"/>
</dbReference>
<dbReference type="Proteomes" id="UP000009232">
    <property type="component" value="Chromosome"/>
</dbReference>
<name>F6DAT7_THICA</name>
<dbReference type="HOGENOM" id="CLU_121823_1_1_6"/>
<dbReference type="GO" id="GO:0003677">
    <property type="term" value="F:DNA binding"/>
    <property type="evidence" value="ECO:0007669"/>
    <property type="project" value="InterPro"/>
</dbReference>
<dbReference type="PANTHER" id="PTHR33988">
    <property type="entry name" value="ENDORIBONUCLEASE MAZF-RELATED"/>
    <property type="match status" value="1"/>
</dbReference>
<proteinExistence type="predicted"/>
<dbReference type="AlphaFoldDB" id="F6DAT7"/>
<evidence type="ECO:0000313" key="2">
    <source>
        <dbReference type="Proteomes" id="UP000009232"/>
    </source>
</evidence>
<protein>
    <submittedName>
        <fullName evidence="1">PemK family protein</fullName>
    </submittedName>
</protein>
<reference evidence="1 2" key="1">
    <citation type="submission" date="2011-05" db="EMBL/GenBank/DDBJ databases">
        <title>Complete sequence of Thioalkalimicrobium cyclicum ALM1.</title>
        <authorList>
            <consortium name="US DOE Joint Genome Institute"/>
            <person name="Lucas S."/>
            <person name="Han J."/>
            <person name="Lapidus A."/>
            <person name="Cheng J.-F."/>
            <person name="Goodwin L."/>
            <person name="Pitluck S."/>
            <person name="Peters L."/>
            <person name="Mikhailova N."/>
            <person name="Davenport K."/>
            <person name="Han C."/>
            <person name="Tapia R."/>
            <person name="Land M."/>
            <person name="Hauser L."/>
            <person name="Kyrpides N."/>
            <person name="Ivanova N."/>
            <person name="Pagani I."/>
            <person name="Kappler U."/>
            <person name="Woyke T."/>
        </authorList>
    </citation>
    <scope>NUCLEOTIDE SEQUENCE [LARGE SCALE GENOMIC DNA]</scope>
    <source>
        <strain evidence="2">DSM 14477 / JCM 11371 / ALM1</strain>
    </source>
</reference>
<dbReference type="Pfam" id="PF02452">
    <property type="entry name" value="PemK_toxin"/>
    <property type="match status" value="1"/>
</dbReference>